<gene>
    <name evidence="2" type="ORF">FKW44_013842</name>
</gene>
<feature type="region of interest" description="Disordered" evidence="1">
    <location>
        <begin position="1"/>
        <end position="63"/>
    </location>
</feature>
<proteinExistence type="predicted"/>
<name>A0A7T8GYY1_CALRO</name>
<evidence type="ECO:0000313" key="2">
    <source>
        <dbReference type="EMBL" id="QQP39960.1"/>
    </source>
</evidence>
<accession>A0A7T8GYY1</accession>
<dbReference type="EMBL" id="CP045898">
    <property type="protein sequence ID" value="QQP39960.1"/>
    <property type="molecule type" value="Genomic_DNA"/>
</dbReference>
<evidence type="ECO:0000313" key="3">
    <source>
        <dbReference type="Proteomes" id="UP000595437"/>
    </source>
</evidence>
<protein>
    <submittedName>
        <fullName evidence="2">Uncharacterized protein</fullName>
    </submittedName>
</protein>
<feature type="compositionally biased region" description="Polar residues" evidence="1">
    <location>
        <begin position="35"/>
        <end position="56"/>
    </location>
</feature>
<keyword evidence="3" id="KW-1185">Reference proteome</keyword>
<reference evidence="3" key="1">
    <citation type="submission" date="2021-01" db="EMBL/GenBank/DDBJ databases">
        <title>Caligus Genome Assembly.</title>
        <authorList>
            <person name="Gallardo-Escarate C."/>
        </authorList>
    </citation>
    <scope>NUCLEOTIDE SEQUENCE [LARGE SCALE GENOMIC DNA]</scope>
</reference>
<organism evidence="2 3">
    <name type="scientific">Caligus rogercresseyi</name>
    <name type="common">Sea louse</name>
    <dbReference type="NCBI Taxonomy" id="217165"/>
    <lineage>
        <taxon>Eukaryota</taxon>
        <taxon>Metazoa</taxon>
        <taxon>Ecdysozoa</taxon>
        <taxon>Arthropoda</taxon>
        <taxon>Crustacea</taxon>
        <taxon>Multicrustacea</taxon>
        <taxon>Hexanauplia</taxon>
        <taxon>Copepoda</taxon>
        <taxon>Siphonostomatoida</taxon>
        <taxon>Caligidae</taxon>
        <taxon>Caligus</taxon>
    </lineage>
</organism>
<dbReference type="Proteomes" id="UP000595437">
    <property type="component" value="Chromosome 9"/>
</dbReference>
<evidence type="ECO:0000256" key="1">
    <source>
        <dbReference type="SAM" id="MobiDB-lite"/>
    </source>
</evidence>
<dbReference type="AlphaFoldDB" id="A0A7T8GYY1"/>
<sequence length="63" mass="6998">MITLMTSLNRSSSFQPPDMSSPVPDPTIRRPDCNHVTSQPEASIVTSEPCQPNVNIQEEEEDI</sequence>
<feature type="compositionally biased region" description="Polar residues" evidence="1">
    <location>
        <begin position="1"/>
        <end position="15"/>
    </location>
</feature>